<name>A0A195BN13_9HYME</name>
<keyword evidence="3" id="KW-1185">Reference proteome</keyword>
<protein>
    <submittedName>
        <fullName evidence="2">Uncharacterized protein</fullName>
    </submittedName>
</protein>
<sequence length="79" mass="8564">MARRHSGLANRNETGRNVTGFGVTKVVTIKVDLITQRGFKNPASLAVSEPFEDEDKDDAGSEPPFVTKRSNNLASVGNF</sequence>
<dbReference type="EMBL" id="KQ976433">
    <property type="protein sequence ID" value="KYM87370.1"/>
    <property type="molecule type" value="Genomic_DNA"/>
</dbReference>
<gene>
    <name evidence="2" type="ORF">ALC53_03557</name>
</gene>
<dbReference type="Proteomes" id="UP000078540">
    <property type="component" value="Unassembled WGS sequence"/>
</dbReference>
<proteinExistence type="predicted"/>
<reference evidence="2 3" key="1">
    <citation type="submission" date="2015-09" db="EMBL/GenBank/DDBJ databases">
        <title>Atta colombica WGS genome.</title>
        <authorList>
            <person name="Nygaard S."/>
            <person name="Hu H."/>
            <person name="Boomsma J."/>
            <person name="Zhang G."/>
        </authorList>
    </citation>
    <scope>NUCLEOTIDE SEQUENCE [LARGE SCALE GENOMIC DNA]</scope>
    <source>
        <strain evidence="2">Treedump-2</strain>
        <tissue evidence="2">Whole body</tissue>
    </source>
</reference>
<evidence type="ECO:0000256" key="1">
    <source>
        <dbReference type="SAM" id="MobiDB-lite"/>
    </source>
</evidence>
<accession>A0A195BN13</accession>
<evidence type="ECO:0000313" key="2">
    <source>
        <dbReference type="EMBL" id="KYM87370.1"/>
    </source>
</evidence>
<feature type="compositionally biased region" description="Polar residues" evidence="1">
    <location>
        <begin position="68"/>
        <end position="79"/>
    </location>
</feature>
<organism evidence="2 3">
    <name type="scientific">Atta colombica</name>
    <dbReference type="NCBI Taxonomy" id="520822"/>
    <lineage>
        <taxon>Eukaryota</taxon>
        <taxon>Metazoa</taxon>
        <taxon>Ecdysozoa</taxon>
        <taxon>Arthropoda</taxon>
        <taxon>Hexapoda</taxon>
        <taxon>Insecta</taxon>
        <taxon>Pterygota</taxon>
        <taxon>Neoptera</taxon>
        <taxon>Endopterygota</taxon>
        <taxon>Hymenoptera</taxon>
        <taxon>Apocrita</taxon>
        <taxon>Aculeata</taxon>
        <taxon>Formicoidea</taxon>
        <taxon>Formicidae</taxon>
        <taxon>Myrmicinae</taxon>
        <taxon>Atta</taxon>
    </lineage>
</organism>
<dbReference type="AlphaFoldDB" id="A0A195BN13"/>
<evidence type="ECO:0000313" key="3">
    <source>
        <dbReference type="Proteomes" id="UP000078540"/>
    </source>
</evidence>
<feature type="region of interest" description="Disordered" evidence="1">
    <location>
        <begin position="46"/>
        <end position="79"/>
    </location>
</feature>